<evidence type="ECO:0000313" key="1">
    <source>
        <dbReference type="EMBL" id="NFV82046.1"/>
    </source>
</evidence>
<sequence length="90" mass="9854">MSNPFEIELARLESERKRLDAMLDDAVAQFALVEEDMNARMKVASPAQLQALMEERARIEESLGIAALVDRIDEIRARAALVKSAAAAAA</sequence>
<organism evidence="1 2">
    <name type="scientific">Magnetospirillum aberrantis SpK</name>
    <dbReference type="NCBI Taxonomy" id="908842"/>
    <lineage>
        <taxon>Bacteria</taxon>
        <taxon>Pseudomonadati</taxon>
        <taxon>Pseudomonadota</taxon>
        <taxon>Alphaproteobacteria</taxon>
        <taxon>Rhodospirillales</taxon>
        <taxon>Rhodospirillaceae</taxon>
        <taxon>Magnetospirillum</taxon>
    </lineage>
</organism>
<dbReference type="EMBL" id="JAAIYP010000045">
    <property type="protein sequence ID" value="NFV82046.1"/>
    <property type="molecule type" value="Genomic_DNA"/>
</dbReference>
<dbReference type="RefSeq" id="WP_163682689.1">
    <property type="nucleotide sequence ID" value="NZ_JAAIYP010000045.1"/>
</dbReference>
<proteinExistence type="predicted"/>
<accession>A0A7C9UX35</accession>
<dbReference type="Proteomes" id="UP000480684">
    <property type="component" value="Unassembled WGS sequence"/>
</dbReference>
<reference evidence="1 2" key="1">
    <citation type="submission" date="2020-02" db="EMBL/GenBank/DDBJ databases">
        <authorList>
            <person name="Dziuba M."/>
            <person name="Kuznetsov B."/>
            <person name="Mardanov A."/>
            <person name="Ravin N."/>
            <person name="Grouzdev D."/>
        </authorList>
    </citation>
    <scope>NUCLEOTIDE SEQUENCE [LARGE SCALE GENOMIC DNA]</scope>
    <source>
        <strain evidence="1 2">SpK</strain>
    </source>
</reference>
<comment type="caution">
    <text evidence="1">The sequence shown here is derived from an EMBL/GenBank/DDBJ whole genome shotgun (WGS) entry which is preliminary data.</text>
</comment>
<dbReference type="AlphaFoldDB" id="A0A7C9UX35"/>
<gene>
    <name evidence="1" type="ORF">G4223_18195</name>
</gene>
<keyword evidence="2" id="KW-1185">Reference proteome</keyword>
<protein>
    <submittedName>
        <fullName evidence="1">Uncharacterized protein</fullName>
    </submittedName>
</protein>
<name>A0A7C9UX35_9PROT</name>
<evidence type="ECO:0000313" key="2">
    <source>
        <dbReference type="Proteomes" id="UP000480684"/>
    </source>
</evidence>